<evidence type="ECO:0000256" key="1">
    <source>
        <dbReference type="SAM" id="MobiDB-lite"/>
    </source>
</evidence>
<feature type="compositionally biased region" description="Basic and acidic residues" evidence="1">
    <location>
        <begin position="97"/>
        <end position="120"/>
    </location>
</feature>
<comment type="caution">
    <text evidence="2">The sequence shown here is derived from an EMBL/GenBank/DDBJ whole genome shotgun (WGS) entry which is preliminary data.</text>
</comment>
<accession>X1V689</accession>
<protein>
    <submittedName>
        <fullName evidence="2">Uncharacterized protein</fullName>
    </submittedName>
</protein>
<sequence length="223" mass="25096">MSEKTKKVRVTIPGVNLNKIFGPRDDEMSESTTETKGKLEKRREDLAKLELEEEILDVENRITRRRDGKPVEVAPKDSLGDTMVREVIIPLVNRKLADDDRPRGSDSTVDRALRIAEKAVGRGQPKPGDGETSAMDELEKGIGIFTKIKDLIEVEKTEKEEAGEPVKKEADSLAELDRGLDLVQKLRETFPSEGGGGMSDAMMEFKKWEKTFELDVRKADREE</sequence>
<name>X1V689_9ZZZZ</name>
<gene>
    <name evidence="2" type="ORF">S12H4_42052</name>
</gene>
<feature type="non-terminal residue" evidence="2">
    <location>
        <position position="223"/>
    </location>
</feature>
<reference evidence="2" key="1">
    <citation type="journal article" date="2014" name="Front. Microbiol.">
        <title>High frequency of phylogenetically diverse reductive dehalogenase-homologous genes in deep subseafloor sedimentary metagenomes.</title>
        <authorList>
            <person name="Kawai M."/>
            <person name="Futagami T."/>
            <person name="Toyoda A."/>
            <person name="Takaki Y."/>
            <person name="Nishi S."/>
            <person name="Hori S."/>
            <person name="Arai W."/>
            <person name="Tsubouchi T."/>
            <person name="Morono Y."/>
            <person name="Uchiyama I."/>
            <person name="Ito T."/>
            <person name="Fujiyama A."/>
            <person name="Inagaki F."/>
            <person name="Takami H."/>
        </authorList>
    </citation>
    <scope>NUCLEOTIDE SEQUENCE</scope>
    <source>
        <strain evidence="2">Expedition CK06-06</strain>
    </source>
</reference>
<organism evidence="2">
    <name type="scientific">marine sediment metagenome</name>
    <dbReference type="NCBI Taxonomy" id="412755"/>
    <lineage>
        <taxon>unclassified sequences</taxon>
        <taxon>metagenomes</taxon>
        <taxon>ecological metagenomes</taxon>
    </lineage>
</organism>
<feature type="region of interest" description="Disordered" evidence="1">
    <location>
        <begin position="97"/>
        <end position="135"/>
    </location>
</feature>
<dbReference type="AlphaFoldDB" id="X1V689"/>
<proteinExistence type="predicted"/>
<dbReference type="EMBL" id="BARW01025689">
    <property type="protein sequence ID" value="GAJ11362.1"/>
    <property type="molecule type" value="Genomic_DNA"/>
</dbReference>
<evidence type="ECO:0000313" key="2">
    <source>
        <dbReference type="EMBL" id="GAJ11362.1"/>
    </source>
</evidence>
<feature type="region of interest" description="Disordered" evidence="1">
    <location>
        <begin position="21"/>
        <end position="40"/>
    </location>
</feature>